<reference evidence="2 3" key="1">
    <citation type="submission" date="2015-05" db="EMBL/GenBank/DDBJ databases">
        <title>Genome sequencing and analysis of members of genus Stenotrophomonas.</title>
        <authorList>
            <person name="Patil P.P."/>
            <person name="Midha S."/>
            <person name="Patil P.B."/>
        </authorList>
    </citation>
    <scope>NUCLEOTIDE SEQUENCE [LARGE SCALE GENOMIC DNA]</scope>
    <source>
        <strain evidence="2 3">DSM 24757</strain>
    </source>
</reference>
<accession>A0A0R0D728</accession>
<dbReference type="AlphaFoldDB" id="A0A0R0D728"/>
<evidence type="ECO:0000313" key="3">
    <source>
        <dbReference type="Proteomes" id="UP000050956"/>
    </source>
</evidence>
<dbReference type="RefSeq" id="WP_057637348.1">
    <property type="nucleotide sequence ID" value="NZ_LDJM01000013.1"/>
</dbReference>
<dbReference type="OrthoDB" id="5944365at2"/>
<evidence type="ECO:0000313" key="2">
    <source>
        <dbReference type="EMBL" id="KRG78045.1"/>
    </source>
</evidence>
<keyword evidence="3" id="KW-1185">Reference proteome</keyword>
<feature type="domain" description="X-Tfes XVIPCD" evidence="1">
    <location>
        <begin position="324"/>
        <end position="428"/>
    </location>
</feature>
<dbReference type="Pfam" id="PF20410">
    <property type="entry name" value="X-Tfes_XVIPCD"/>
    <property type="match status" value="1"/>
</dbReference>
<evidence type="ECO:0000259" key="1">
    <source>
        <dbReference type="Pfam" id="PF20410"/>
    </source>
</evidence>
<proteinExistence type="predicted"/>
<organism evidence="2 3">
    <name type="scientific">Stenotrophomonas ginsengisoli</name>
    <dbReference type="NCBI Taxonomy" id="336566"/>
    <lineage>
        <taxon>Bacteria</taxon>
        <taxon>Pseudomonadati</taxon>
        <taxon>Pseudomonadota</taxon>
        <taxon>Gammaproteobacteria</taxon>
        <taxon>Lysobacterales</taxon>
        <taxon>Lysobacteraceae</taxon>
        <taxon>Stenotrophomonas</taxon>
    </lineage>
</organism>
<dbReference type="PATRIC" id="fig|336566.3.peg.477"/>
<dbReference type="Proteomes" id="UP000050956">
    <property type="component" value="Unassembled WGS sequence"/>
</dbReference>
<dbReference type="InterPro" id="IPR046519">
    <property type="entry name" value="X-Tfes_XVIPCD"/>
</dbReference>
<sequence>MNGLTEKDLQILQHYAAEGNRVLYFNYLASLEGVDKYPAMALGVVNNDSLAGQIANRHAAGFVARQQSEHGSVHPDRPDMTERDWEQFGIELIRQDLYRRQYHMRRGDTHLALNLPGEDVKLSHELAFREHRLDPRAWTPQAAMEAVLAARGEKAMQAYWEMQLDGGLLNMGVWRAGETMVRNSLERGWWDGGIANLGLVAHGSATIIAKGIDPTITYQDPNRIVLGGSLYQHTAQGWMLATRDNAFKDGLPHDRLHPLADPALREVLDHTRQLRLEKQQLRQDYHPDDPNRGRPLQQSADLGEEQKLELEHRLLAQTPRHPANPDHPAHALYTQTRSGVAQLDAQAGRAYDVRSENMTLALTAQACAAGLTRVDTVLLSCETTDAPAAARVFAVQGAPQDPAHCRAHLPTAQACQQPGGQSLALLEQAGEQQQQARAQEQLQAQAQLQAPARQMA</sequence>
<protein>
    <recommendedName>
        <fullName evidence="1">X-Tfes XVIPCD domain-containing protein</fullName>
    </recommendedName>
</protein>
<name>A0A0R0D728_9GAMM</name>
<gene>
    <name evidence="2" type="ORF">ABB30_05695</name>
</gene>
<comment type="caution">
    <text evidence="2">The sequence shown here is derived from an EMBL/GenBank/DDBJ whole genome shotgun (WGS) entry which is preliminary data.</text>
</comment>
<dbReference type="EMBL" id="LDJM01000013">
    <property type="protein sequence ID" value="KRG78045.1"/>
    <property type="molecule type" value="Genomic_DNA"/>
</dbReference>